<dbReference type="InterPro" id="IPR012972">
    <property type="entry name" value="NLE"/>
</dbReference>
<keyword evidence="5" id="KW-0812">Transmembrane</keyword>
<name>A0A7J0HG69_9ERIC</name>
<evidence type="ECO:0000256" key="1">
    <source>
        <dbReference type="ARBA" id="ARBA00004123"/>
    </source>
</evidence>
<sequence>MGIRKLLQNLHLLSPSSHRRHPLLPSQCRGKFEDHEGLELKGCDFLVNGRTTNLGFRVVDYLPYKSYVRKSGGYLFVIQLGAKRIFYADDRGRVIGGELGRHFDLEGMAAKQQRVLQYSHVVNYTMAVEVSNRTSVSAMEVDEGEEERELNNNVMSQLTDPVGTPLGPPMYLPQNAGPKELQQMVNKLLNNSTGGWLIVEGVIQWWRWVGFTSRGGSAVVV</sequence>
<dbReference type="GO" id="GO:0005634">
    <property type="term" value="C:nucleus"/>
    <property type="evidence" value="ECO:0007669"/>
    <property type="project" value="UniProtKB-SubCell"/>
</dbReference>
<dbReference type="PANTHER" id="PTHR31362:SF0">
    <property type="entry name" value="EXOSTOSIN DOMAIN-CONTAINING PROTEIN-RELATED"/>
    <property type="match status" value="1"/>
</dbReference>
<dbReference type="EMBL" id="BJWL01000029">
    <property type="protein sequence ID" value="GFZ21674.1"/>
    <property type="molecule type" value="Genomic_DNA"/>
</dbReference>
<dbReference type="PANTHER" id="PTHR31362">
    <property type="entry name" value="GLYCOSYLTRANSFERASE STELLO1-RELATED"/>
    <property type="match status" value="1"/>
</dbReference>
<keyword evidence="5" id="KW-0472">Membrane</keyword>
<evidence type="ECO:0000259" key="4">
    <source>
        <dbReference type="Pfam" id="PF08154"/>
    </source>
</evidence>
<comment type="caution">
    <text evidence="5">The sequence shown here is derived from an EMBL/GenBank/DDBJ whole genome shotgun (WGS) entry which is preliminary data.</text>
</comment>
<dbReference type="AlphaFoldDB" id="A0A7J0HG69"/>
<proteinExistence type="predicted"/>
<feature type="domain" description="NLE" evidence="4">
    <location>
        <begin position="158"/>
        <end position="191"/>
    </location>
</feature>
<evidence type="ECO:0000256" key="2">
    <source>
        <dbReference type="ARBA" id="ARBA00022574"/>
    </source>
</evidence>
<keyword evidence="6" id="KW-1185">Reference proteome</keyword>
<keyword evidence="3" id="KW-0677">Repeat</keyword>
<protein>
    <submittedName>
        <fullName evidence="5">Transmembrane protein, putative</fullName>
    </submittedName>
</protein>
<dbReference type="OrthoDB" id="408493at2759"/>
<comment type="subcellular location">
    <subcellularLocation>
        <location evidence="1">Nucleus</location>
    </subcellularLocation>
</comment>
<dbReference type="Pfam" id="PF08154">
    <property type="entry name" value="NLE"/>
    <property type="match status" value="1"/>
</dbReference>
<gene>
    <name evidence="5" type="ORF">Acr_29g0008360</name>
</gene>
<evidence type="ECO:0000313" key="6">
    <source>
        <dbReference type="Proteomes" id="UP000585474"/>
    </source>
</evidence>
<dbReference type="Proteomes" id="UP000585474">
    <property type="component" value="Unassembled WGS sequence"/>
</dbReference>
<keyword evidence="2" id="KW-0853">WD repeat</keyword>
<reference evidence="5 6" key="1">
    <citation type="submission" date="2019-07" db="EMBL/GenBank/DDBJ databases">
        <title>De Novo Assembly of kiwifruit Actinidia rufa.</title>
        <authorList>
            <person name="Sugita-Konishi S."/>
            <person name="Sato K."/>
            <person name="Mori E."/>
            <person name="Abe Y."/>
            <person name="Kisaki G."/>
            <person name="Hamano K."/>
            <person name="Suezawa K."/>
            <person name="Otani M."/>
            <person name="Fukuda T."/>
            <person name="Manabe T."/>
            <person name="Gomi K."/>
            <person name="Tabuchi M."/>
            <person name="Akimitsu K."/>
            <person name="Kataoka I."/>
        </authorList>
    </citation>
    <scope>NUCLEOTIDE SEQUENCE [LARGE SCALE GENOMIC DNA]</scope>
    <source>
        <strain evidence="6">cv. Fuchu</strain>
    </source>
</reference>
<accession>A0A7J0HG69</accession>
<organism evidence="5 6">
    <name type="scientific">Actinidia rufa</name>
    <dbReference type="NCBI Taxonomy" id="165716"/>
    <lineage>
        <taxon>Eukaryota</taxon>
        <taxon>Viridiplantae</taxon>
        <taxon>Streptophyta</taxon>
        <taxon>Embryophyta</taxon>
        <taxon>Tracheophyta</taxon>
        <taxon>Spermatophyta</taxon>
        <taxon>Magnoliopsida</taxon>
        <taxon>eudicotyledons</taxon>
        <taxon>Gunneridae</taxon>
        <taxon>Pentapetalae</taxon>
        <taxon>asterids</taxon>
        <taxon>Ericales</taxon>
        <taxon>Actinidiaceae</taxon>
        <taxon>Actinidia</taxon>
    </lineage>
</organism>
<dbReference type="InterPro" id="IPR005049">
    <property type="entry name" value="STL-like"/>
</dbReference>
<evidence type="ECO:0000256" key="3">
    <source>
        <dbReference type="ARBA" id="ARBA00022737"/>
    </source>
</evidence>
<evidence type="ECO:0000313" key="5">
    <source>
        <dbReference type="EMBL" id="GFZ21674.1"/>
    </source>
</evidence>